<dbReference type="InterPro" id="IPR011009">
    <property type="entry name" value="Kinase-like_dom_sf"/>
</dbReference>
<proteinExistence type="predicted"/>
<evidence type="ECO:0000259" key="1">
    <source>
        <dbReference type="Pfam" id="PF01636"/>
    </source>
</evidence>
<dbReference type="STRING" id="692275.M3BTZ0"/>
<dbReference type="GO" id="GO:0016301">
    <property type="term" value="F:kinase activity"/>
    <property type="evidence" value="ECO:0007669"/>
    <property type="project" value="UniProtKB-KW"/>
</dbReference>
<dbReference type="InterPro" id="IPR002575">
    <property type="entry name" value="Aminoglycoside_PTrfase"/>
</dbReference>
<dbReference type="Proteomes" id="UP000016931">
    <property type="component" value="Unassembled WGS sequence"/>
</dbReference>
<dbReference type="OMA" id="ARHIHEM"/>
<evidence type="ECO:0000313" key="2">
    <source>
        <dbReference type="EMBL" id="EMF10125.1"/>
    </source>
</evidence>
<evidence type="ECO:0000313" key="3">
    <source>
        <dbReference type="Proteomes" id="UP000016931"/>
    </source>
</evidence>
<organism evidence="2 3">
    <name type="scientific">Sphaerulina musiva (strain SO2202)</name>
    <name type="common">Poplar stem canker fungus</name>
    <name type="synonym">Septoria musiva</name>
    <dbReference type="NCBI Taxonomy" id="692275"/>
    <lineage>
        <taxon>Eukaryota</taxon>
        <taxon>Fungi</taxon>
        <taxon>Dikarya</taxon>
        <taxon>Ascomycota</taxon>
        <taxon>Pezizomycotina</taxon>
        <taxon>Dothideomycetes</taxon>
        <taxon>Dothideomycetidae</taxon>
        <taxon>Mycosphaerellales</taxon>
        <taxon>Mycosphaerellaceae</taxon>
        <taxon>Sphaerulina</taxon>
    </lineage>
</organism>
<sequence>MLSKHLCIKYGQRTNLVEAQTMLFVARNTTLPVPKVHCAFVHKGCTYILMERIHGQPLGKSWVQRSPASKLMILECLKKLVSQMRCLHTDNNRIRSVTGGSLYDPRMPTTAGRFGPFENVQQFHCHLRHGIQAHSNHDADVTKLIILHSRDWNAPTFTHGDLSSLNILVRGDDVVGIIDWETAGWYPSYWEYTTACQVNPQNSFWRDEIDKFLVAMPEALAMEHLRQKYFGDF</sequence>
<accession>M3BTZ0</accession>
<dbReference type="PANTHER" id="PTHR21310">
    <property type="entry name" value="AMINOGLYCOSIDE PHOSPHOTRANSFERASE-RELATED-RELATED"/>
    <property type="match status" value="1"/>
</dbReference>
<gene>
    <name evidence="2" type="ORF">SEPMUDRAFT_50196</name>
</gene>
<dbReference type="HOGENOM" id="CLU_021768_3_3_1"/>
<dbReference type="InterPro" id="IPR051678">
    <property type="entry name" value="AGP_Transferase"/>
</dbReference>
<keyword evidence="3" id="KW-1185">Reference proteome</keyword>
<dbReference type="EMBL" id="KB456268">
    <property type="protein sequence ID" value="EMF10125.1"/>
    <property type="molecule type" value="Genomic_DNA"/>
</dbReference>
<feature type="domain" description="Aminoglycoside phosphotransferase" evidence="1">
    <location>
        <begin position="18"/>
        <end position="211"/>
    </location>
</feature>
<dbReference type="CDD" id="cd05120">
    <property type="entry name" value="APH_ChoK_like"/>
    <property type="match status" value="1"/>
</dbReference>
<dbReference type="RefSeq" id="XP_016758246.1">
    <property type="nucleotide sequence ID" value="XM_016909153.1"/>
</dbReference>
<dbReference type="Gene3D" id="3.90.1200.10">
    <property type="match status" value="1"/>
</dbReference>
<reference evidence="2 3" key="1">
    <citation type="journal article" date="2012" name="PLoS Pathog.">
        <title>Diverse lifestyles and strategies of plant pathogenesis encoded in the genomes of eighteen Dothideomycetes fungi.</title>
        <authorList>
            <person name="Ohm R.A."/>
            <person name="Feau N."/>
            <person name="Henrissat B."/>
            <person name="Schoch C.L."/>
            <person name="Horwitz B.A."/>
            <person name="Barry K.W."/>
            <person name="Condon B.J."/>
            <person name="Copeland A.C."/>
            <person name="Dhillon B."/>
            <person name="Glaser F."/>
            <person name="Hesse C.N."/>
            <person name="Kosti I."/>
            <person name="LaButti K."/>
            <person name="Lindquist E.A."/>
            <person name="Lucas S."/>
            <person name="Salamov A.A."/>
            <person name="Bradshaw R.E."/>
            <person name="Ciuffetti L."/>
            <person name="Hamelin R.C."/>
            <person name="Kema G.H.J."/>
            <person name="Lawrence C."/>
            <person name="Scott J.A."/>
            <person name="Spatafora J.W."/>
            <person name="Turgeon B.G."/>
            <person name="de Wit P.J.G.M."/>
            <person name="Zhong S."/>
            <person name="Goodwin S.B."/>
            <person name="Grigoriev I.V."/>
        </authorList>
    </citation>
    <scope>NUCLEOTIDE SEQUENCE [LARGE SCALE GENOMIC DNA]</scope>
    <source>
        <strain evidence="2 3">SO2202</strain>
    </source>
</reference>
<name>M3BTZ0_SPHMS</name>
<dbReference type="PANTHER" id="PTHR21310:SF55">
    <property type="entry name" value="AMINOGLYCOSIDE PHOSPHOTRANSFERASE DOMAIN-CONTAINING PROTEIN"/>
    <property type="match status" value="1"/>
</dbReference>
<dbReference type="SUPFAM" id="SSF56112">
    <property type="entry name" value="Protein kinase-like (PK-like)"/>
    <property type="match status" value="1"/>
</dbReference>
<dbReference type="AlphaFoldDB" id="M3BTZ0"/>
<protein>
    <submittedName>
        <fullName evidence="2">Kinase-like protein</fullName>
    </submittedName>
</protein>
<keyword evidence="2" id="KW-0808">Transferase</keyword>
<dbReference type="Pfam" id="PF01636">
    <property type="entry name" value="APH"/>
    <property type="match status" value="1"/>
</dbReference>
<dbReference type="eggNOG" id="ENOG502R9UI">
    <property type="taxonomic scope" value="Eukaryota"/>
</dbReference>
<dbReference type="GeneID" id="27906290"/>
<keyword evidence="2" id="KW-0418">Kinase</keyword>
<dbReference type="OrthoDB" id="8300194at2759"/>